<dbReference type="AlphaFoldDB" id="A0A4Y2HTZ5"/>
<comment type="caution">
    <text evidence="2">The sequence shown here is derived from an EMBL/GenBank/DDBJ whole genome shotgun (WGS) entry which is preliminary data.</text>
</comment>
<sequence>MHPLLLDKAQSKYFSKTKDELIEGTANILADFSENYTCIMQDTIQSVHWKKEQMTIHPFLAYVKDTANDKLKPIPMCVISDHLVHDTTFWTFQKVIDQDLIKEVLQVKYIKYFSDGSSAQYKNFKIFINLRHHEKDHGVKAEWHFFVSCHGKGACDGISGTIKCMTSKASLQRPYKDKILNASDLYKVMKDSIKGIKTFFVEKSEIEISHCQLAMRVSDSTTTFIATLGSKTIPLTFQNEQYVACTYGINWWIGKIVECYDEYNDYKIMFMHPHGQSASYTWPKPLDVCWIPYEHIMKIVSAPSTNTRRTYKITLEENNCIELLFKNFKVMGKPSPSLSVEMTMKEKQRIEEQQKRLGPEGLKEKARILREAVEAAEVPPPKKMLTSIDVPSVKSIKFHPIKRICNVLKTEDNNVDFNIKSMPCRFQLDVINTNFVRLYILMDSSQLSQELRMYLPLFVELLDESAIKRDGELVPYQEVVKQLAEDTISISAHLGLNYGRFFCGRYAQVISLELMVEEEKYSKSVDWVREILYQIVFEPARIKCTVNKMYADLATLKRKGNSVLKTVIKNLLFVPESNHWTANMLRQSNFLSKVLEKLESNSNEVVEKLNTLREIVTRPERMTVHLAANLDNLQKKLQPEQPWVERFLPPTVTPAIMRYYLL</sequence>
<gene>
    <name evidence="2" type="primary">C05D11.1_2</name>
    <name evidence="2" type="ORF">AVEN_207177_1</name>
</gene>
<keyword evidence="3" id="KW-1185">Reference proteome</keyword>
<dbReference type="Proteomes" id="UP000499080">
    <property type="component" value="Unassembled WGS sequence"/>
</dbReference>
<evidence type="ECO:0000313" key="3">
    <source>
        <dbReference type="Proteomes" id="UP000499080"/>
    </source>
</evidence>
<dbReference type="InterPro" id="IPR013578">
    <property type="entry name" value="Peptidase_M16C_assoc"/>
</dbReference>
<accession>A0A4Y2HTZ5</accession>
<dbReference type="EMBL" id="BGPR01002168">
    <property type="protein sequence ID" value="GBM68924.1"/>
    <property type="molecule type" value="Genomic_DNA"/>
</dbReference>
<evidence type="ECO:0000313" key="2">
    <source>
        <dbReference type="EMBL" id="GBM68924.1"/>
    </source>
</evidence>
<reference evidence="2 3" key="1">
    <citation type="journal article" date="2019" name="Sci. Rep.">
        <title>Orb-weaving spider Araneus ventricosus genome elucidates the spidroin gene catalogue.</title>
        <authorList>
            <person name="Kono N."/>
            <person name="Nakamura H."/>
            <person name="Ohtoshi R."/>
            <person name="Moran D.A.P."/>
            <person name="Shinohara A."/>
            <person name="Yoshida Y."/>
            <person name="Fujiwara M."/>
            <person name="Mori M."/>
            <person name="Tomita M."/>
            <person name="Arakawa K."/>
        </authorList>
    </citation>
    <scope>NUCLEOTIDE SEQUENCE [LARGE SCALE GENOMIC DNA]</scope>
</reference>
<feature type="domain" description="Peptidase M16C associated" evidence="1">
    <location>
        <begin position="332"/>
        <end position="594"/>
    </location>
</feature>
<name>A0A4Y2HTZ5_ARAVE</name>
<dbReference type="PANTHER" id="PTHR46601:SF1">
    <property type="entry name" value="ADF-H DOMAIN-CONTAINING PROTEIN"/>
    <property type="match status" value="1"/>
</dbReference>
<dbReference type="Gene3D" id="3.30.830.10">
    <property type="entry name" value="Metalloenzyme, LuxS/M16 peptidase-like"/>
    <property type="match status" value="1"/>
</dbReference>
<dbReference type="Pfam" id="PF08367">
    <property type="entry name" value="M16C_assoc"/>
    <property type="match status" value="1"/>
</dbReference>
<dbReference type="GO" id="GO:0006508">
    <property type="term" value="P:proteolysis"/>
    <property type="evidence" value="ECO:0007669"/>
    <property type="project" value="InterPro"/>
</dbReference>
<organism evidence="2 3">
    <name type="scientific">Araneus ventricosus</name>
    <name type="common">Orbweaver spider</name>
    <name type="synonym">Epeira ventricosa</name>
    <dbReference type="NCBI Taxonomy" id="182803"/>
    <lineage>
        <taxon>Eukaryota</taxon>
        <taxon>Metazoa</taxon>
        <taxon>Ecdysozoa</taxon>
        <taxon>Arthropoda</taxon>
        <taxon>Chelicerata</taxon>
        <taxon>Arachnida</taxon>
        <taxon>Araneae</taxon>
        <taxon>Araneomorphae</taxon>
        <taxon>Entelegynae</taxon>
        <taxon>Araneoidea</taxon>
        <taxon>Araneidae</taxon>
        <taxon>Araneus</taxon>
    </lineage>
</organism>
<protein>
    <submittedName>
        <fullName evidence="2">Uncharacterized protein C05D11.1</fullName>
    </submittedName>
</protein>
<dbReference type="InterPro" id="IPR011249">
    <property type="entry name" value="Metalloenz_LuxS/M16"/>
</dbReference>
<dbReference type="PANTHER" id="PTHR46601">
    <property type="entry name" value="ULP_PROTEASE DOMAIN-CONTAINING PROTEIN"/>
    <property type="match status" value="1"/>
</dbReference>
<dbReference type="SMART" id="SM01264">
    <property type="entry name" value="M16C_associated"/>
    <property type="match status" value="1"/>
</dbReference>
<dbReference type="SUPFAM" id="SSF63411">
    <property type="entry name" value="LuxS/MPP-like metallohydrolase"/>
    <property type="match status" value="1"/>
</dbReference>
<proteinExistence type="predicted"/>
<dbReference type="GO" id="GO:0046872">
    <property type="term" value="F:metal ion binding"/>
    <property type="evidence" value="ECO:0007669"/>
    <property type="project" value="InterPro"/>
</dbReference>
<dbReference type="OrthoDB" id="4953at2759"/>
<evidence type="ECO:0000259" key="1">
    <source>
        <dbReference type="SMART" id="SM01264"/>
    </source>
</evidence>